<dbReference type="InterPro" id="IPR036397">
    <property type="entry name" value="RNaseH_sf"/>
</dbReference>
<name>A0AAQ3PRZ6_PASNO</name>
<dbReference type="Gene3D" id="1.10.340.70">
    <property type="match status" value="1"/>
</dbReference>
<dbReference type="Proteomes" id="UP001341281">
    <property type="component" value="Chromosome 01"/>
</dbReference>
<dbReference type="PANTHER" id="PTHR45835:SF99">
    <property type="entry name" value="CHROMO DOMAIN-CONTAINING PROTEIN-RELATED"/>
    <property type="match status" value="1"/>
</dbReference>
<dbReference type="InterPro" id="IPR056924">
    <property type="entry name" value="SH3_Tf2-1"/>
</dbReference>
<sequence length="476" mass="55833">MPHELCKEFERLSLGFIHHTTAAAFKAEPILEQEIREHQKDDEKLEDEQGTLWYKNRICMPNVNGVRKLILSEAHDTAYSIHPGSTKMYYNLKERFWWYGMKRAVAEYVAICDNCQRVKAEHQRPAGLLQPLKVPEWKWEEITMNFIAGLPRTRKGYNSIWVVVDRLAQVAYFIPVNTAYSGAKLAELYISRIFTPRFWEQLHDSLDTKLRFSTAYHPQIDGQTERTNQIVEDMLRACAIQYDTSWDKCLPYAEFSYNNSYQASLKKSPFEALYDKRCRMPLFSNQTGEKQVFGPDIIQDAEQQLWIVQENLRVAQSRQSSYADVRRRDLSFKVGDHVYLKVSPMRGIRRFNMKGKLAPRYIEPFKILERKDEVAYHLELLPSLSGVHDVFHVSQLKKYLRVPEEPAPLEGLEVHEDLTYTEHPAKILDTSERSTRNKRIKICRVQWSHHTEAEVTWEREDELKAAYPALFANQPI</sequence>
<dbReference type="GO" id="GO:0003676">
    <property type="term" value="F:nucleic acid binding"/>
    <property type="evidence" value="ECO:0007669"/>
    <property type="project" value="InterPro"/>
</dbReference>
<evidence type="ECO:0000313" key="2">
    <source>
        <dbReference type="EMBL" id="WVZ51832.1"/>
    </source>
</evidence>
<protein>
    <recommendedName>
        <fullName evidence="1">Integrase catalytic domain-containing protein</fullName>
    </recommendedName>
</protein>
<evidence type="ECO:0000313" key="3">
    <source>
        <dbReference type="Proteomes" id="UP001341281"/>
    </source>
</evidence>
<dbReference type="InterPro" id="IPR001584">
    <property type="entry name" value="Integrase_cat-core"/>
</dbReference>
<dbReference type="PROSITE" id="PS50994">
    <property type="entry name" value="INTEGRASE"/>
    <property type="match status" value="1"/>
</dbReference>
<reference evidence="2 3" key="1">
    <citation type="submission" date="2024-02" db="EMBL/GenBank/DDBJ databases">
        <title>High-quality chromosome-scale genome assembly of Pensacola bahiagrass (Paspalum notatum Flugge var. saurae).</title>
        <authorList>
            <person name="Vega J.M."/>
            <person name="Podio M."/>
            <person name="Orjuela J."/>
            <person name="Siena L.A."/>
            <person name="Pessino S.C."/>
            <person name="Combes M.C."/>
            <person name="Mariac C."/>
            <person name="Albertini E."/>
            <person name="Pupilli F."/>
            <person name="Ortiz J.P.A."/>
            <person name="Leblanc O."/>
        </authorList>
    </citation>
    <scope>NUCLEOTIDE SEQUENCE [LARGE SCALE GENOMIC DNA]</scope>
    <source>
        <strain evidence="2">R1</strain>
        <tissue evidence="2">Leaf</tissue>
    </source>
</reference>
<dbReference type="EMBL" id="CP144745">
    <property type="protein sequence ID" value="WVZ51832.1"/>
    <property type="molecule type" value="Genomic_DNA"/>
</dbReference>
<gene>
    <name evidence="2" type="ORF">U9M48_002937</name>
</gene>
<dbReference type="SUPFAM" id="SSF53098">
    <property type="entry name" value="Ribonuclease H-like"/>
    <property type="match status" value="1"/>
</dbReference>
<dbReference type="InterPro" id="IPR041588">
    <property type="entry name" value="Integrase_H2C2"/>
</dbReference>
<dbReference type="PANTHER" id="PTHR45835">
    <property type="entry name" value="YALI0A06105P"/>
    <property type="match status" value="1"/>
</dbReference>
<evidence type="ECO:0000259" key="1">
    <source>
        <dbReference type="PROSITE" id="PS50994"/>
    </source>
</evidence>
<feature type="domain" description="Integrase catalytic" evidence="1">
    <location>
        <begin position="194"/>
        <end position="277"/>
    </location>
</feature>
<dbReference type="Gene3D" id="3.30.420.10">
    <property type="entry name" value="Ribonuclease H-like superfamily/Ribonuclease H"/>
    <property type="match status" value="1"/>
</dbReference>
<dbReference type="Pfam" id="PF17921">
    <property type="entry name" value="Integrase_H2C2"/>
    <property type="match status" value="1"/>
</dbReference>
<organism evidence="2 3">
    <name type="scientific">Paspalum notatum var. saurae</name>
    <dbReference type="NCBI Taxonomy" id="547442"/>
    <lineage>
        <taxon>Eukaryota</taxon>
        <taxon>Viridiplantae</taxon>
        <taxon>Streptophyta</taxon>
        <taxon>Embryophyta</taxon>
        <taxon>Tracheophyta</taxon>
        <taxon>Spermatophyta</taxon>
        <taxon>Magnoliopsida</taxon>
        <taxon>Liliopsida</taxon>
        <taxon>Poales</taxon>
        <taxon>Poaceae</taxon>
        <taxon>PACMAD clade</taxon>
        <taxon>Panicoideae</taxon>
        <taxon>Andropogonodae</taxon>
        <taxon>Paspaleae</taxon>
        <taxon>Paspalinae</taxon>
        <taxon>Paspalum</taxon>
    </lineage>
</organism>
<dbReference type="AlphaFoldDB" id="A0AAQ3PRZ6"/>
<dbReference type="InterPro" id="IPR012337">
    <property type="entry name" value="RNaseH-like_sf"/>
</dbReference>
<dbReference type="GO" id="GO:0015074">
    <property type="term" value="P:DNA integration"/>
    <property type="evidence" value="ECO:0007669"/>
    <property type="project" value="InterPro"/>
</dbReference>
<proteinExistence type="predicted"/>
<accession>A0AAQ3PRZ6</accession>
<keyword evidence="3" id="KW-1185">Reference proteome</keyword>
<dbReference type="Pfam" id="PF24626">
    <property type="entry name" value="SH3_Tf2-1"/>
    <property type="match status" value="1"/>
</dbReference>